<evidence type="ECO:0000313" key="2">
    <source>
        <dbReference type="Proteomes" id="UP000005239"/>
    </source>
</evidence>
<accession>A0A8R1UY00</accession>
<dbReference type="Pfam" id="PF00646">
    <property type="entry name" value="F-box"/>
    <property type="match status" value="1"/>
</dbReference>
<accession>A0A2A6CK55</accession>
<keyword evidence="2" id="KW-1185">Reference proteome</keyword>
<dbReference type="AlphaFoldDB" id="A0A2A6CK55"/>
<dbReference type="Proteomes" id="UP000005239">
    <property type="component" value="Unassembled WGS sequence"/>
</dbReference>
<dbReference type="InterPro" id="IPR001810">
    <property type="entry name" value="F-box_dom"/>
</dbReference>
<dbReference type="EnsemblMetazoa" id="PPA41608.1">
    <property type="protein sequence ID" value="PPA41608.1"/>
    <property type="gene ID" value="WBGene00279977"/>
</dbReference>
<organism evidence="1 2">
    <name type="scientific">Pristionchus pacificus</name>
    <name type="common">Parasitic nematode worm</name>
    <dbReference type="NCBI Taxonomy" id="54126"/>
    <lineage>
        <taxon>Eukaryota</taxon>
        <taxon>Metazoa</taxon>
        <taxon>Ecdysozoa</taxon>
        <taxon>Nematoda</taxon>
        <taxon>Chromadorea</taxon>
        <taxon>Rhabditida</taxon>
        <taxon>Rhabditina</taxon>
        <taxon>Diplogasteromorpha</taxon>
        <taxon>Diplogasteroidea</taxon>
        <taxon>Neodiplogasteridae</taxon>
        <taxon>Pristionchus</taxon>
    </lineage>
</organism>
<dbReference type="SUPFAM" id="SSF81383">
    <property type="entry name" value="F-box domain"/>
    <property type="match status" value="1"/>
</dbReference>
<gene>
    <name evidence="1" type="primary">WBGene00279977</name>
</gene>
<name>A0A2A6CK55_PRIPA</name>
<sequence length="235" mass="26703">MSLSTWTGSSDVNASTRKPIDFLNLPQNVLEDVFKLLDDRSLSQMREVSKFAKNSVDSSILNVRKTEILYEADSEAASVSSEWHHFIQSVAPPKFNCIIPVLKVSKQKIFRKILFIDSIKFLLNVADIVDVISIYVLNKSELARIFITLIREILNRRCTELHTCEMTHVLSQHDIKTILKIIHTMDKKVSFAGYAIPHESNVYSKVGAYQIEYPGYRGPRTGGTEISIKHVDFEG</sequence>
<dbReference type="InterPro" id="IPR036047">
    <property type="entry name" value="F-box-like_dom_sf"/>
</dbReference>
<proteinExistence type="predicted"/>
<reference evidence="2" key="1">
    <citation type="journal article" date="2008" name="Nat. Genet.">
        <title>The Pristionchus pacificus genome provides a unique perspective on nematode lifestyle and parasitism.</title>
        <authorList>
            <person name="Dieterich C."/>
            <person name="Clifton S.W."/>
            <person name="Schuster L.N."/>
            <person name="Chinwalla A."/>
            <person name="Delehaunty K."/>
            <person name="Dinkelacker I."/>
            <person name="Fulton L."/>
            <person name="Fulton R."/>
            <person name="Godfrey J."/>
            <person name="Minx P."/>
            <person name="Mitreva M."/>
            <person name="Roeseler W."/>
            <person name="Tian H."/>
            <person name="Witte H."/>
            <person name="Yang S.P."/>
            <person name="Wilson R.K."/>
            <person name="Sommer R.J."/>
        </authorList>
    </citation>
    <scope>NUCLEOTIDE SEQUENCE [LARGE SCALE GENOMIC DNA]</scope>
    <source>
        <strain evidence="2">PS312</strain>
    </source>
</reference>
<evidence type="ECO:0000313" key="1">
    <source>
        <dbReference type="EnsemblMetazoa" id="PPA41608.1"/>
    </source>
</evidence>
<reference evidence="1" key="2">
    <citation type="submission" date="2022-06" db="UniProtKB">
        <authorList>
            <consortium name="EnsemblMetazoa"/>
        </authorList>
    </citation>
    <scope>IDENTIFICATION</scope>
    <source>
        <strain evidence="1">PS312</strain>
    </source>
</reference>
<protein>
    <submittedName>
        <fullName evidence="1">F-box domain-containing protein</fullName>
    </submittedName>
</protein>
<dbReference type="PROSITE" id="PS50181">
    <property type="entry name" value="FBOX"/>
    <property type="match status" value="1"/>
</dbReference>